<keyword evidence="2" id="KW-1133">Transmembrane helix</keyword>
<organism evidence="3 4">
    <name type="scientific">Bacillus cereus</name>
    <dbReference type="NCBI Taxonomy" id="1396"/>
    <lineage>
        <taxon>Bacteria</taxon>
        <taxon>Bacillati</taxon>
        <taxon>Bacillota</taxon>
        <taxon>Bacilli</taxon>
        <taxon>Bacillales</taxon>
        <taxon>Bacillaceae</taxon>
        <taxon>Bacillus</taxon>
        <taxon>Bacillus cereus group</taxon>
    </lineage>
</organism>
<dbReference type="CDD" id="cd16428">
    <property type="entry name" value="TcpC_C"/>
    <property type="match status" value="1"/>
</dbReference>
<evidence type="ECO:0000313" key="4">
    <source>
        <dbReference type="Proteomes" id="UP000321735"/>
    </source>
</evidence>
<evidence type="ECO:0000256" key="2">
    <source>
        <dbReference type="SAM" id="Phobius"/>
    </source>
</evidence>
<accession>A0A9X7QMK5</accession>
<evidence type="ECO:0000313" key="3">
    <source>
        <dbReference type="EMBL" id="QDZ76614.1"/>
    </source>
</evidence>
<sequence length="384" mass="44416">MARRTHSGTGLYRCNEFGREKIRKGGDRVGLFQKVREIKGKTAVYIAENKPHKRPKESRKLPLVKKMGFWKVVIWSTILVISMSGMLALLRAQNALGKSKQAEAAVNQMKEENAMPKQAAYQSPKLEVYASRFIDIYMNIPKENREKRLEELSTWYAKGVKMEDTKNVTGYRKVKGKTLYDITVHKDYVVMQYKVVYDNVTIEKIEEPQPHLDPAQPPPPPKVVENEKPSEHTVIVNVPVASKNGKYAIIEHPYTTSAEQLQSQEIETVQNELEKKEQVPFTEKQKIETWLKEFFVKYAENKPEDMSYMMKEPKALSGVKSFVTVSDVKVYPVEQKKTWMVKGSVVFREKEIEFEQKESFTMKIMFKEGKYTVEQMTHTIGGMK</sequence>
<dbReference type="CDD" id="cd16386">
    <property type="entry name" value="TcpC_N"/>
    <property type="match status" value="1"/>
</dbReference>
<reference evidence="3 4" key="1">
    <citation type="journal article" date="2019" name="Ecotoxicol. Environ. Saf.">
        <title>Microbial characterization of heavy metal resistant bacterial strains isolated from an electroplating wastewater treatment plant.</title>
        <authorList>
            <person name="Cai X."/>
            <person name="Zheng X."/>
            <person name="Zhang D."/>
            <person name="Iqbal W."/>
            <person name="Liu C."/>
            <person name="Yang B."/>
            <person name="Zhao X."/>
            <person name="Lu X."/>
            <person name="Mao Y."/>
        </authorList>
    </citation>
    <scope>NUCLEOTIDE SEQUENCE [LARGE SCALE GENOMIC DNA]</scope>
    <source>
        <strain evidence="3 4">Co1-1</strain>
    </source>
</reference>
<proteinExistence type="predicted"/>
<dbReference type="InterPro" id="IPR035628">
    <property type="entry name" value="TcpC_C"/>
</dbReference>
<protein>
    <submittedName>
        <fullName evidence="3">Conjugal transfer protein</fullName>
    </submittedName>
</protein>
<evidence type="ECO:0000256" key="1">
    <source>
        <dbReference type="SAM" id="MobiDB-lite"/>
    </source>
</evidence>
<dbReference type="InterPro" id="IPR024735">
    <property type="entry name" value="TcpC"/>
</dbReference>
<name>A0A9X7QMK5_BACCE</name>
<keyword evidence="2" id="KW-0812">Transmembrane</keyword>
<dbReference type="Pfam" id="PF12642">
    <property type="entry name" value="TpcC"/>
    <property type="match status" value="1"/>
</dbReference>
<gene>
    <name evidence="3" type="ORF">D0437_27620</name>
</gene>
<dbReference type="EMBL" id="CP031778">
    <property type="protein sequence ID" value="QDZ76614.1"/>
    <property type="molecule type" value="Genomic_DNA"/>
</dbReference>
<dbReference type="AlphaFoldDB" id="A0A9X7QMK5"/>
<feature type="transmembrane region" description="Helical" evidence="2">
    <location>
        <begin position="69"/>
        <end position="90"/>
    </location>
</feature>
<keyword evidence="2" id="KW-0472">Membrane</keyword>
<dbReference type="Gene3D" id="3.10.450.540">
    <property type="match status" value="1"/>
</dbReference>
<dbReference type="Proteomes" id="UP000321735">
    <property type="component" value="Chromosome"/>
</dbReference>
<feature type="region of interest" description="Disordered" evidence="1">
    <location>
        <begin position="207"/>
        <end position="226"/>
    </location>
</feature>